<dbReference type="EMBL" id="JBHSWJ010000002">
    <property type="protein sequence ID" value="MFC6712784.1"/>
    <property type="molecule type" value="Genomic_DNA"/>
</dbReference>
<accession>A0ABW2APB9</accession>
<protein>
    <submittedName>
        <fullName evidence="2">Helicase-associated domain-containing protein</fullName>
    </submittedName>
</protein>
<evidence type="ECO:0000313" key="2">
    <source>
        <dbReference type="EMBL" id="MFC6712784.1"/>
    </source>
</evidence>
<proteinExistence type="predicted"/>
<keyword evidence="2" id="KW-0547">Nucleotide-binding</keyword>
<reference evidence="3" key="1">
    <citation type="journal article" date="2019" name="Int. J. Syst. Evol. Microbiol.">
        <title>The Global Catalogue of Microorganisms (GCM) 10K type strain sequencing project: providing services to taxonomists for standard genome sequencing and annotation.</title>
        <authorList>
            <consortium name="The Broad Institute Genomics Platform"/>
            <consortium name="The Broad Institute Genome Sequencing Center for Infectious Disease"/>
            <person name="Wu L."/>
            <person name="Ma J."/>
        </authorList>
    </citation>
    <scope>NUCLEOTIDE SEQUENCE [LARGE SCALE GENOMIC DNA]</scope>
    <source>
        <strain evidence="3">NBRC 106593</strain>
    </source>
</reference>
<dbReference type="RefSeq" id="WP_377820250.1">
    <property type="nucleotide sequence ID" value="NZ_JBHSWJ010000002.1"/>
</dbReference>
<gene>
    <name evidence="2" type="ORF">ACFQBT_02550</name>
</gene>
<sequence>MTGSPAVRSYADDIRSRDDAALVHLLLARPDLARPVPADLTALAARAGSRPSALRALESLHADSLHVLEALLVGDPATLLAADVSEPLEQLWRSALVWQSPEGLRPARVIGEILPEPAGLGAPASAIENYRPPADLPERFEALSDAARSALDRLRWGPAKAGFEGTAATGVLEELVSAGFMVRTEESTGTVPREVGLWLRGGRLVADDVAGLPVADLAADPARTEAGAAVSIRELLWQLERLASFWQLDPPRVLRTGGLGARDLKVTAERLDQDQAFTAFLIELAYAADLIASDDANEPVWLPTTEYDEWLRRDTAFRWARLVLAWRDSPRAAFLVGTTGDKGKINALGAEAHWPMMRGRRRDILEVLASSDGGYSTDAMTRALHWLRPLRLPSGAPTRAGELLQEAEWLGVTAGHALTAAGHVLADPASDETSVATALEGALPPPQDLLLVQADHTIVAPGSLSDDLRRFADLVFDVESSGGATVFRISSASLRRGFDRGLSSADILGRLQAVSPAPIPQPVEYLINDAARQHGQTRVGGTSSYIRSDDAAALQSMMADPRTGILRLRQIAPTVLISPVAAETVLDVLREQGHSPVAETPDGVSIVGVRRQPRADPRPLAGPVIVDSVTAELAAQAVARMRQHPDSSEGPRIASTDPAITLATLQDAAAGRMPVWIGYSDPTGDVHRALLQPEQVAGGRVIGAVDGQRRTIALHRILGVAPA</sequence>
<keyword evidence="2" id="KW-0067">ATP-binding</keyword>
<name>A0ABW2APB9_9MICO</name>
<dbReference type="GO" id="GO:0004386">
    <property type="term" value="F:helicase activity"/>
    <property type="evidence" value="ECO:0007669"/>
    <property type="project" value="UniProtKB-KW"/>
</dbReference>
<keyword evidence="3" id="KW-1185">Reference proteome</keyword>
<evidence type="ECO:0000259" key="1">
    <source>
        <dbReference type="Pfam" id="PF13625"/>
    </source>
</evidence>
<feature type="domain" description="Helicase XPB/Ssl2 N-terminal" evidence="1">
    <location>
        <begin position="450"/>
        <end position="572"/>
    </location>
</feature>
<organism evidence="2 3">
    <name type="scientific">Branchiibius cervicis</name>
    <dbReference type="NCBI Taxonomy" id="908252"/>
    <lineage>
        <taxon>Bacteria</taxon>
        <taxon>Bacillati</taxon>
        <taxon>Actinomycetota</taxon>
        <taxon>Actinomycetes</taxon>
        <taxon>Micrococcales</taxon>
        <taxon>Dermacoccaceae</taxon>
        <taxon>Branchiibius</taxon>
    </lineage>
</organism>
<evidence type="ECO:0000313" key="3">
    <source>
        <dbReference type="Proteomes" id="UP001596356"/>
    </source>
</evidence>
<keyword evidence="2" id="KW-0378">Hydrolase</keyword>
<keyword evidence="2" id="KW-0347">Helicase</keyword>
<comment type="caution">
    <text evidence="2">The sequence shown here is derived from an EMBL/GenBank/DDBJ whole genome shotgun (WGS) entry which is preliminary data.</text>
</comment>
<dbReference type="InterPro" id="IPR032830">
    <property type="entry name" value="XPB/Ssl2_N"/>
</dbReference>
<dbReference type="Pfam" id="PF13625">
    <property type="entry name" value="Helicase_C_3"/>
    <property type="match status" value="1"/>
</dbReference>
<dbReference type="Proteomes" id="UP001596356">
    <property type="component" value="Unassembled WGS sequence"/>
</dbReference>